<feature type="transmembrane region" description="Helical" evidence="6">
    <location>
        <begin position="249"/>
        <end position="266"/>
    </location>
</feature>
<feature type="transmembrane region" description="Helical" evidence="6">
    <location>
        <begin position="218"/>
        <end position="237"/>
    </location>
</feature>
<feature type="transmembrane region" description="Helical" evidence="6">
    <location>
        <begin position="273"/>
        <end position="292"/>
    </location>
</feature>
<feature type="transmembrane region" description="Helical" evidence="6">
    <location>
        <begin position="97"/>
        <end position="118"/>
    </location>
</feature>
<feature type="transmembrane region" description="Helical" evidence="6">
    <location>
        <begin position="49"/>
        <end position="67"/>
    </location>
</feature>
<comment type="caution">
    <text evidence="7">The sequence shown here is derived from an EMBL/GenBank/DDBJ whole genome shotgun (WGS) entry which is preliminary data.</text>
</comment>
<feature type="transmembrane region" description="Helical" evidence="6">
    <location>
        <begin position="125"/>
        <end position="144"/>
    </location>
</feature>
<proteinExistence type="predicted"/>
<dbReference type="PATRIC" id="fig|270498.16.peg.1990"/>
<evidence type="ECO:0000256" key="4">
    <source>
        <dbReference type="ARBA" id="ARBA00022989"/>
    </source>
</evidence>
<evidence type="ECO:0000256" key="6">
    <source>
        <dbReference type="SAM" id="Phobius"/>
    </source>
</evidence>
<evidence type="ECO:0000313" key="8">
    <source>
        <dbReference type="Proteomes" id="UP000034076"/>
    </source>
</evidence>
<evidence type="ECO:0000256" key="5">
    <source>
        <dbReference type="ARBA" id="ARBA00023136"/>
    </source>
</evidence>
<reference evidence="7 8" key="1">
    <citation type="submission" date="2015-04" db="EMBL/GenBank/DDBJ databases">
        <title>Draft genome sequence of bacteremic isolate Catabacter hongkongensis type strain HKU16T.</title>
        <authorList>
            <person name="Lau S.K."/>
            <person name="Teng J.L."/>
            <person name="Huang Y."/>
            <person name="Curreem S.O."/>
            <person name="Tsui S.K."/>
            <person name="Woo P.C."/>
        </authorList>
    </citation>
    <scope>NUCLEOTIDE SEQUENCE [LARGE SCALE GENOMIC DNA]</scope>
    <source>
        <strain evidence="7 8">HKU16</strain>
    </source>
</reference>
<dbReference type="GO" id="GO:0022857">
    <property type="term" value="F:transmembrane transporter activity"/>
    <property type="evidence" value="ECO:0007669"/>
    <property type="project" value="InterPro"/>
</dbReference>
<comment type="subcellular location">
    <subcellularLocation>
        <location evidence="1">Cell membrane</location>
        <topology evidence="1">Multi-pass membrane protein</topology>
    </subcellularLocation>
</comment>
<evidence type="ECO:0000256" key="1">
    <source>
        <dbReference type="ARBA" id="ARBA00004651"/>
    </source>
</evidence>
<feature type="transmembrane region" description="Helical" evidence="6">
    <location>
        <begin position="20"/>
        <end position="37"/>
    </location>
</feature>
<evidence type="ECO:0000313" key="7">
    <source>
        <dbReference type="EMBL" id="KKI50177.1"/>
    </source>
</evidence>
<keyword evidence="3 6" id="KW-0812">Transmembrane</keyword>
<name>A0A0M2NIB7_9FIRM</name>
<evidence type="ECO:0000256" key="2">
    <source>
        <dbReference type="ARBA" id="ARBA00022475"/>
    </source>
</evidence>
<dbReference type="EMBL" id="LAYJ01000112">
    <property type="protein sequence ID" value="KKI50177.1"/>
    <property type="molecule type" value="Genomic_DNA"/>
</dbReference>
<dbReference type="GO" id="GO:0005886">
    <property type="term" value="C:plasma membrane"/>
    <property type="evidence" value="ECO:0007669"/>
    <property type="project" value="UniProtKB-SubCell"/>
</dbReference>
<dbReference type="Pfam" id="PF02653">
    <property type="entry name" value="BPD_transp_2"/>
    <property type="match status" value="1"/>
</dbReference>
<dbReference type="STRING" id="270498.CHK_2240"/>
<dbReference type="PANTHER" id="PTHR32196:SF72">
    <property type="entry name" value="RIBOSE IMPORT PERMEASE PROTEIN RBSC"/>
    <property type="match status" value="1"/>
</dbReference>
<dbReference type="AlphaFoldDB" id="A0A0M2NIB7"/>
<sequence length="325" mass="34306">MKKMKAPSIKTNQKFSVANFIGLSALVILIVVIGVINNRFFLPQNITDMLVSLSTLLVLGCGMTFVLLTGAIDLSIGAIYASCSVLLTLMMSDGMGAFSFVLAILFGIGAGALNGILYTKLRIPSFITTLGTMNIWQSFALLVSGSVPLQVKPDNYWMIDFAKINLGVIPLLFVIALAVFVVAYLIQKYTKFGRYTFAVGANERSARLAGVNVDKVKITTMLFAGLCAAIAGIMITAKLKSGIPTVGDAVTLQVIAACALGGTALAGGKGNILFALLGCAIVVVINNGMNMVGVDMTMQQVVFGSLVIAAVCLTADRSRKEQIIK</sequence>
<dbReference type="CDD" id="cd06579">
    <property type="entry name" value="TM_PBP1_transp_AraH_like"/>
    <property type="match status" value="1"/>
</dbReference>
<accession>A0A0M2NIB7</accession>
<keyword evidence="8" id="KW-1185">Reference proteome</keyword>
<feature type="transmembrane region" description="Helical" evidence="6">
    <location>
        <begin position="164"/>
        <end position="186"/>
    </location>
</feature>
<dbReference type="Proteomes" id="UP000034076">
    <property type="component" value="Unassembled WGS sequence"/>
</dbReference>
<protein>
    <submittedName>
        <fullName evidence="7">Ribose ABC transport system, permease protein RbsC</fullName>
    </submittedName>
</protein>
<feature type="transmembrane region" description="Helical" evidence="6">
    <location>
        <begin position="298"/>
        <end position="315"/>
    </location>
</feature>
<evidence type="ECO:0000256" key="3">
    <source>
        <dbReference type="ARBA" id="ARBA00022692"/>
    </source>
</evidence>
<dbReference type="InterPro" id="IPR001851">
    <property type="entry name" value="ABC_transp_permease"/>
</dbReference>
<organism evidence="7 8">
    <name type="scientific">Christensenella hongkongensis</name>
    <dbReference type="NCBI Taxonomy" id="270498"/>
    <lineage>
        <taxon>Bacteria</taxon>
        <taxon>Bacillati</taxon>
        <taxon>Bacillota</taxon>
        <taxon>Clostridia</taxon>
        <taxon>Christensenellales</taxon>
        <taxon>Christensenellaceae</taxon>
        <taxon>Christensenella</taxon>
    </lineage>
</organism>
<gene>
    <name evidence="7" type="ORF">CHK_2240</name>
</gene>
<dbReference type="PANTHER" id="PTHR32196">
    <property type="entry name" value="ABC TRANSPORTER PERMEASE PROTEIN YPHD-RELATED-RELATED"/>
    <property type="match status" value="1"/>
</dbReference>
<keyword evidence="5 6" id="KW-0472">Membrane</keyword>
<keyword evidence="4 6" id="KW-1133">Transmembrane helix</keyword>
<keyword evidence="2" id="KW-1003">Cell membrane</keyword>